<sequence>MNTMNLRIFIIFAVLQNIFAYNILFLVPFPGPSHYIFIGNFIKELIARGHDVTSITNFKLSENSTKYKEILIEPKYDLSVHDLNPRKNYGIYYDFEYIRLLYDMGSNSALHGLKDKKVQELIHRNDLHFDLIISEQFFQESWLMFSKKYNAPLLTIGTYGYSDFFDSAMGLRTKWSFVPHMILTYTDRMTFLQRIHNTVLSMMDAFYRTFCYLPAQNEIVQQIFGSIESLQPLPSVEDLETSISVMLINSHISLSPPRPTMPGLVDIAGAGIRPPKPLPGDIQKFLDEADEGVVYISFGAYVQWKNMPADRLNAFLETFRNLRQKVLWKCDLTDISNLPGNVLIRQWLPQTDILAHKNVRLFITHGGLFGTTEGTARGVPMLFMPVFGDQFRNAAKTVGKGYGLVLHGADVTKESLTGKIETLVYDKRYSQRAKEVSGIFNDNLVHPMDVSIFWIEYVIRHRGAAHLKSSAIAMPFYVYDSWDVYGILIVLPIALIALFIKICACICCQSKKSLVQKNKKIN</sequence>
<keyword evidence="6" id="KW-1185">Reference proteome</keyword>
<evidence type="ECO:0000256" key="3">
    <source>
        <dbReference type="ARBA" id="ARBA00022679"/>
    </source>
</evidence>
<proteinExistence type="inferred from homology"/>
<dbReference type="Pfam" id="PF00201">
    <property type="entry name" value="UDPGT"/>
    <property type="match status" value="1"/>
</dbReference>
<feature type="transmembrane region" description="Helical" evidence="4">
    <location>
        <begin position="484"/>
        <end position="508"/>
    </location>
</feature>
<dbReference type="OrthoDB" id="5835829at2759"/>
<evidence type="ECO:0000313" key="6">
    <source>
        <dbReference type="Proteomes" id="UP001151699"/>
    </source>
</evidence>
<keyword evidence="2" id="KW-0328">Glycosyltransferase</keyword>
<dbReference type="Proteomes" id="UP001151699">
    <property type="component" value="Chromosome C"/>
</dbReference>
<evidence type="ECO:0000256" key="2">
    <source>
        <dbReference type="ARBA" id="ARBA00022676"/>
    </source>
</evidence>
<keyword evidence="4" id="KW-0812">Transmembrane</keyword>
<dbReference type="GO" id="GO:0008194">
    <property type="term" value="F:UDP-glycosyltransferase activity"/>
    <property type="evidence" value="ECO:0007669"/>
    <property type="project" value="InterPro"/>
</dbReference>
<dbReference type="PANTHER" id="PTHR48043">
    <property type="entry name" value="EG:EG0003.4 PROTEIN-RELATED"/>
    <property type="match status" value="1"/>
</dbReference>
<gene>
    <name evidence="5" type="primary">UGT5_3</name>
    <name evidence="5" type="ORF">Bhyg_14267</name>
</gene>
<name>A0A9Q0RX43_9DIPT</name>
<protein>
    <submittedName>
        <fullName evidence="5">UDP-glycosyltransferase UGT5</fullName>
    </submittedName>
</protein>
<dbReference type="EMBL" id="WJQU01000004">
    <property type="protein sequence ID" value="KAJ6635681.1"/>
    <property type="molecule type" value="Genomic_DNA"/>
</dbReference>
<dbReference type="PANTHER" id="PTHR48043:SF60">
    <property type="entry name" value="UDP-GLUCURONOSYLTRANSFERASE"/>
    <property type="match status" value="1"/>
</dbReference>
<dbReference type="AlphaFoldDB" id="A0A9Q0RX43"/>
<dbReference type="FunFam" id="3.40.50.2000:FF:000050">
    <property type="entry name" value="UDP-glucuronosyltransferase"/>
    <property type="match status" value="1"/>
</dbReference>
<dbReference type="InterPro" id="IPR050271">
    <property type="entry name" value="UDP-glycosyltransferase"/>
</dbReference>
<evidence type="ECO:0000313" key="5">
    <source>
        <dbReference type="EMBL" id="KAJ6635681.1"/>
    </source>
</evidence>
<reference evidence="5" key="1">
    <citation type="submission" date="2022-07" db="EMBL/GenBank/DDBJ databases">
        <authorList>
            <person name="Trinca V."/>
            <person name="Uliana J.V.C."/>
            <person name="Torres T.T."/>
            <person name="Ward R.J."/>
            <person name="Monesi N."/>
        </authorList>
    </citation>
    <scope>NUCLEOTIDE SEQUENCE</scope>
    <source>
        <strain evidence="5">HSMRA1968</strain>
        <tissue evidence="5">Whole embryos</tissue>
    </source>
</reference>
<evidence type="ECO:0000256" key="4">
    <source>
        <dbReference type="SAM" id="Phobius"/>
    </source>
</evidence>
<dbReference type="Gene3D" id="3.40.50.2000">
    <property type="entry name" value="Glycogen Phosphorylase B"/>
    <property type="match status" value="1"/>
</dbReference>
<comment type="caution">
    <text evidence="5">The sequence shown here is derived from an EMBL/GenBank/DDBJ whole genome shotgun (WGS) entry which is preliminary data.</text>
</comment>
<dbReference type="SUPFAM" id="SSF53756">
    <property type="entry name" value="UDP-Glycosyltransferase/glycogen phosphorylase"/>
    <property type="match status" value="1"/>
</dbReference>
<keyword evidence="3" id="KW-0808">Transferase</keyword>
<keyword evidence="4" id="KW-0472">Membrane</keyword>
<accession>A0A9Q0RX43</accession>
<evidence type="ECO:0000256" key="1">
    <source>
        <dbReference type="ARBA" id="ARBA00009995"/>
    </source>
</evidence>
<organism evidence="5 6">
    <name type="scientific">Pseudolycoriella hygida</name>
    <dbReference type="NCBI Taxonomy" id="35572"/>
    <lineage>
        <taxon>Eukaryota</taxon>
        <taxon>Metazoa</taxon>
        <taxon>Ecdysozoa</taxon>
        <taxon>Arthropoda</taxon>
        <taxon>Hexapoda</taxon>
        <taxon>Insecta</taxon>
        <taxon>Pterygota</taxon>
        <taxon>Neoptera</taxon>
        <taxon>Endopterygota</taxon>
        <taxon>Diptera</taxon>
        <taxon>Nematocera</taxon>
        <taxon>Sciaroidea</taxon>
        <taxon>Sciaridae</taxon>
        <taxon>Pseudolycoriella</taxon>
    </lineage>
</organism>
<keyword evidence="4" id="KW-1133">Transmembrane helix</keyword>
<dbReference type="CDD" id="cd03784">
    <property type="entry name" value="GT1_Gtf-like"/>
    <property type="match status" value="1"/>
</dbReference>
<dbReference type="InterPro" id="IPR002213">
    <property type="entry name" value="UDP_glucos_trans"/>
</dbReference>
<comment type="similarity">
    <text evidence="1">Belongs to the UDP-glycosyltransferase family.</text>
</comment>